<dbReference type="AlphaFoldDB" id="A0A8T4GRC5"/>
<comment type="caution">
    <text evidence="1">The sequence shown here is derived from an EMBL/GenBank/DDBJ whole genome shotgun (WGS) entry which is preliminary data.</text>
</comment>
<dbReference type="EMBL" id="JAGGKO010000008">
    <property type="protein sequence ID" value="MBP1955868.1"/>
    <property type="molecule type" value="Genomic_DNA"/>
</dbReference>
<reference evidence="1" key="1">
    <citation type="submission" date="2021-03" db="EMBL/GenBank/DDBJ databases">
        <title>Genomic Encyclopedia of Type Strains, Phase IV (KMG-IV): sequencing the most valuable type-strain genomes for metagenomic binning, comparative biology and taxonomic classification.</title>
        <authorList>
            <person name="Goeker M."/>
        </authorList>
    </citation>
    <scope>NUCLEOTIDE SEQUENCE</scope>
    <source>
        <strain evidence="1">DSM 22443</strain>
    </source>
</reference>
<protein>
    <submittedName>
        <fullName evidence="1">Uncharacterized protein</fullName>
    </submittedName>
</protein>
<name>A0A8T4GRC5_9EURY</name>
<evidence type="ECO:0000313" key="2">
    <source>
        <dbReference type="Proteomes" id="UP000765891"/>
    </source>
</evidence>
<sequence length="54" mass="6568">MDTLFRVFVLKELHGWTHETPLFEYLDSHPELCERLELGTAPDQSTLWRTWHER</sequence>
<gene>
    <name evidence="1" type="ORF">J2752_002799</name>
</gene>
<proteinExistence type="predicted"/>
<organism evidence="1 2">
    <name type="scientific">Halarchaeum rubridurum</name>
    <dbReference type="NCBI Taxonomy" id="489911"/>
    <lineage>
        <taxon>Archaea</taxon>
        <taxon>Methanobacteriati</taxon>
        <taxon>Methanobacteriota</taxon>
        <taxon>Stenosarchaea group</taxon>
        <taxon>Halobacteria</taxon>
        <taxon>Halobacteriales</taxon>
        <taxon>Halobacteriaceae</taxon>
    </lineage>
</organism>
<dbReference type="Proteomes" id="UP000765891">
    <property type="component" value="Unassembled WGS sequence"/>
</dbReference>
<feature type="non-terminal residue" evidence="1">
    <location>
        <position position="54"/>
    </location>
</feature>
<evidence type="ECO:0000313" key="1">
    <source>
        <dbReference type="EMBL" id="MBP1955868.1"/>
    </source>
</evidence>
<accession>A0A8T4GRC5</accession>